<gene>
    <name evidence="1" type="ORF">M8C21_030387</name>
</gene>
<evidence type="ECO:0000313" key="2">
    <source>
        <dbReference type="Proteomes" id="UP001206925"/>
    </source>
</evidence>
<keyword evidence="2" id="KW-1185">Reference proteome</keyword>
<dbReference type="Proteomes" id="UP001206925">
    <property type="component" value="Unassembled WGS sequence"/>
</dbReference>
<accession>A0AAD5CKL7</accession>
<reference evidence="1" key="1">
    <citation type="submission" date="2022-06" db="EMBL/GenBank/DDBJ databases">
        <title>Uncovering the hologenomic basis of an extraordinary plant invasion.</title>
        <authorList>
            <person name="Bieker V.C."/>
            <person name="Martin M.D."/>
            <person name="Gilbert T."/>
            <person name="Hodgins K."/>
            <person name="Battlay P."/>
            <person name="Petersen B."/>
            <person name="Wilson J."/>
        </authorList>
    </citation>
    <scope>NUCLEOTIDE SEQUENCE</scope>
    <source>
        <strain evidence="1">AA19_3_7</strain>
        <tissue evidence="1">Leaf</tissue>
    </source>
</reference>
<dbReference type="EMBL" id="JAMZMK010007677">
    <property type="protein sequence ID" value="KAI7743808.1"/>
    <property type="molecule type" value="Genomic_DNA"/>
</dbReference>
<sequence>EETLRMHLINSIVHDHLKFLFSFILRLILKGKFFNGGHTIDDGERITTSNYSTRVKEWVKAYDLMIPNLDLSILWASLDIGLFGSQSGVKKSVWNKPSANGVVM</sequence>
<protein>
    <submittedName>
        <fullName evidence="1">Uncharacterized protein</fullName>
    </submittedName>
</protein>
<name>A0AAD5CKL7_AMBAR</name>
<evidence type="ECO:0000313" key="1">
    <source>
        <dbReference type="EMBL" id="KAI7743808.1"/>
    </source>
</evidence>
<feature type="non-terminal residue" evidence="1">
    <location>
        <position position="1"/>
    </location>
</feature>
<proteinExistence type="predicted"/>
<dbReference type="AlphaFoldDB" id="A0AAD5CKL7"/>
<organism evidence="1 2">
    <name type="scientific">Ambrosia artemisiifolia</name>
    <name type="common">Common ragweed</name>
    <dbReference type="NCBI Taxonomy" id="4212"/>
    <lineage>
        <taxon>Eukaryota</taxon>
        <taxon>Viridiplantae</taxon>
        <taxon>Streptophyta</taxon>
        <taxon>Embryophyta</taxon>
        <taxon>Tracheophyta</taxon>
        <taxon>Spermatophyta</taxon>
        <taxon>Magnoliopsida</taxon>
        <taxon>eudicotyledons</taxon>
        <taxon>Gunneridae</taxon>
        <taxon>Pentapetalae</taxon>
        <taxon>asterids</taxon>
        <taxon>campanulids</taxon>
        <taxon>Asterales</taxon>
        <taxon>Asteraceae</taxon>
        <taxon>Asteroideae</taxon>
        <taxon>Heliantheae alliance</taxon>
        <taxon>Heliantheae</taxon>
        <taxon>Ambrosia</taxon>
    </lineage>
</organism>
<comment type="caution">
    <text evidence="1">The sequence shown here is derived from an EMBL/GenBank/DDBJ whole genome shotgun (WGS) entry which is preliminary data.</text>
</comment>